<gene>
    <name evidence="2" type="ORF">LCGC14_2339440</name>
</gene>
<evidence type="ECO:0000259" key="1">
    <source>
        <dbReference type="Pfam" id="PF13482"/>
    </source>
</evidence>
<dbReference type="GO" id="GO:0003676">
    <property type="term" value="F:nucleic acid binding"/>
    <property type="evidence" value="ECO:0007669"/>
    <property type="project" value="InterPro"/>
</dbReference>
<dbReference type="PANTHER" id="PTHR38462">
    <property type="entry name" value="EXONUCLEASE-LIKE PROTEIN"/>
    <property type="match status" value="1"/>
</dbReference>
<dbReference type="AlphaFoldDB" id="A0A0F9EQ72"/>
<reference evidence="2" key="1">
    <citation type="journal article" date="2015" name="Nature">
        <title>Complex archaea that bridge the gap between prokaryotes and eukaryotes.</title>
        <authorList>
            <person name="Spang A."/>
            <person name="Saw J.H."/>
            <person name="Jorgensen S.L."/>
            <person name="Zaremba-Niedzwiedzka K."/>
            <person name="Martijn J."/>
            <person name="Lind A.E."/>
            <person name="van Eijk R."/>
            <person name="Schleper C."/>
            <person name="Guy L."/>
            <person name="Ettema T.J."/>
        </authorList>
    </citation>
    <scope>NUCLEOTIDE SEQUENCE</scope>
</reference>
<dbReference type="PANTHER" id="PTHR38462:SF1">
    <property type="entry name" value="YPRB RIBONUCLEASE H-LIKE DOMAIN-CONTAINING PROTEIN"/>
    <property type="match status" value="1"/>
</dbReference>
<proteinExistence type="predicted"/>
<sequence length="291" mass="33968">MEARKIMDCPLYNSFTFVKGIGLKTETTLKELGINSWSDVKKNECPELFPKRKWHALWNGVNSAIDALKSLDVSQLTRIIPRTQHWKIIPNFIDRIAYLDIETTGLSANYSYITTIAVYDGKKVHDFIRGENLDDFPKFISKFPAITTFYGKSFDIPFIKKEMGIDFNQIHFDVCFLLRKLKIKGGLKKIEKRFGISRGELEDLDGYTAVLLWNKFKKSKKREYLETLLAYNNEDVINLEFLLYQAYNLLIKKELPFTSPLELLKKKIKNPFQVNERVVDKILGRRTNLYS</sequence>
<accession>A0A0F9EQ72</accession>
<feature type="domain" description="YprB ribonuclease H-like" evidence="1">
    <location>
        <begin position="97"/>
        <end position="244"/>
    </location>
</feature>
<dbReference type="Gene3D" id="3.30.420.10">
    <property type="entry name" value="Ribonuclease H-like superfamily/Ribonuclease H"/>
    <property type="match status" value="1"/>
</dbReference>
<dbReference type="InterPro" id="IPR036397">
    <property type="entry name" value="RNaseH_sf"/>
</dbReference>
<evidence type="ECO:0000313" key="2">
    <source>
        <dbReference type="EMBL" id="KKL47050.1"/>
    </source>
</evidence>
<dbReference type="InterPro" id="IPR012337">
    <property type="entry name" value="RNaseH-like_sf"/>
</dbReference>
<protein>
    <recommendedName>
        <fullName evidence="1">YprB ribonuclease H-like domain-containing protein</fullName>
    </recommendedName>
</protein>
<dbReference type="EMBL" id="LAZR01033810">
    <property type="protein sequence ID" value="KKL47050.1"/>
    <property type="molecule type" value="Genomic_DNA"/>
</dbReference>
<organism evidence="2">
    <name type="scientific">marine sediment metagenome</name>
    <dbReference type="NCBI Taxonomy" id="412755"/>
    <lineage>
        <taxon>unclassified sequences</taxon>
        <taxon>metagenomes</taxon>
        <taxon>ecological metagenomes</taxon>
    </lineage>
</organism>
<dbReference type="Pfam" id="PF13482">
    <property type="entry name" value="RNase_H_2"/>
    <property type="match status" value="1"/>
</dbReference>
<name>A0A0F9EQ72_9ZZZZ</name>
<dbReference type="InterPro" id="IPR038720">
    <property type="entry name" value="YprB_RNase_H-like_dom"/>
</dbReference>
<comment type="caution">
    <text evidence="2">The sequence shown here is derived from an EMBL/GenBank/DDBJ whole genome shotgun (WGS) entry which is preliminary data.</text>
</comment>
<dbReference type="SUPFAM" id="SSF53098">
    <property type="entry name" value="Ribonuclease H-like"/>
    <property type="match status" value="1"/>
</dbReference>